<dbReference type="EMBL" id="GL348714">
    <property type="protein sequence ID" value="EFH63381.1"/>
    <property type="molecule type" value="Genomic_DNA"/>
</dbReference>
<dbReference type="InterPro" id="IPR017451">
    <property type="entry name" value="F-box-assoc_interact_dom"/>
</dbReference>
<gene>
    <name evidence="3" type="ORF">ARALYDRAFT_894482</name>
</gene>
<dbReference type="SUPFAM" id="SSF48371">
    <property type="entry name" value="ARM repeat"/>
    <property type="match status" value="1"/>
</dbReference>
<dbReference type="GO" id="GO:0005730">
    <property type="term" value="C:nucleolus"/>
    <property type="evidence" value="ECO:0007669"/>
    <property type="project" value="TreeGrafter"/>
</dbReference>
<dbReference type="NCBIfam" id="TIGR01640">
    <property type="entry name" value="F_box_assoc_1"/>
    <property type="match status" value="1"/>
</dbReference>
<dbReference type="InterPro" id="IPR006527">
    <property type="entry name" value="F-box-assoc_dom_typ1"/>
</dbReference>
<dbReference type="InterPro" id="IPR016024">
    <property type="entry name" value="ARM-type_fold"/>
</dbReference>
<dbReference type="PANTHER" id="PTHR13500:SF0">
    <property type="entry name" value="NUCLEOLAR PRE-RIBOSOMAL-ASSOCIATED PROTEIN 1"/>
    <property type="match status" value="1"/>
</dbReference>
<proteinExistence type="predicted"/>
<dbReference type="InterPro" id="IPR021714">
    <property type="entry name" value="URB1_N"/>
</dbReference>
<dbReference type="Pfam" id="PF07734">
    <property type="entry name" value="FBA_1"/>
    <property type="match status" value="1"/>
</dbReference>
<organism evidence="4">
    <name type="scientific">Arabidopsis lyrata subsp. lyrata</name>
    <name type="common">Lyre-leaved rock-cress</name>
    <dbReference type="NCBI Taxonomy" id="81972"/>
    <lineage>
        <taxon>Eukaryota</taxon>
        <taxon>Viridiplantae</taxon>
        <taxon>Streptophyta</taxon>
        <taxon>Embryophyta</taxon>
        <taxon>Tracheophyta</taxon>
        <taxon>Spermatophyta</taxon>
        <taxon>Magnoliopsida</taxon>
        <taxon>eudicotyledons</taxon>
        <taxon>Gunneridae</taxon>
        <taxon>Pentapetalae</taxon>
        <taxon>rosids</taxon>
        <taxon>malvids</taxon>
        <taxon>Brassicales</taxon>
        <taxon>Brassicaceae</taxon>
        <taxon>Camelineae</taxon>
        <taxon>Arabidopsis</taxon>
    </lineage>
</organism>
<dbReference type="GO" id="GO:0000463">
    <property type="term" value="P:maturation of LSU-rRNA from tricistronic rRNA transcript (SSU-rRNA, 5.8S rRNA, LSU-rRNA)"/>
    <property type="evidence" value="ECO:0007669"/>
    <property type="project" value="TreeGrafter"/>
</dbReference>
<feature type="domain" description="F-box associated beta-propeller type 1" evidence="1">
    <location>
        <begin position="724"/>
        <end position="859"/>
    </location>
</feature>
<dbReference type="GO" id="GO:0000466">
    <property type="term" value="P:maturation of 5.8S rRNA from tricistronic rRNA transcript (SSU-rRNA, 5.8S rRNA, LSU-rRNA)"/>
    <property type="evidence" value="ECO:0007669"/>
    <property type="project" value="TreeGrafter"/>
</dbReference>
<protein>
    <submittedName>
        <fullName evidence="3">Uncharacterized protein</fullName>
    </submittedName>
</protein>
<accession>D7KV35</accession>
<feature type="domain" description="URB1 N-terminal" evidence="2">
    <location>
        <begin position="64"/>
        <end position="348"/>
    </location>
</feature>
<dbReference type="Proteomes" id="UP000008694">
    <property type="component" value="Unassembled WGS sequence"/>
</dbReference>
<evidence type="ECO:0000313" key="3">
    <source>
        <dbReference type="EMBL" id="EFH63381.1"/>
    </source>
</evidence>
<name>D7KV35_ARALL</name>
<dbReference type="HOGENOM" id="CLU_332713_0_0_1"/>
<evidence type="ECO:0000313" key="4">
    <source>
        <dbReference type="Proteomes" id="UP000008694"/>
    </source>
</evidence>
<dbReference type="Pfam" id="PF11707">
    <property type="entry name" value="Npa1"/>
    <property type="match status" value="1"/>
</dbReference>
<dbReference type="PANTHER" id="PTHR13500">
    <property type="entry name" value="NUCLEOLAR PRERIBOSOMAL-ASSOCIATED PROTEIN 1"/>
    <property type="match status" value="1"/>
</dbReference>
<dbReference type="STRING" id="81972.D7KV35"/>
<evidence type="ECO:0000259" key="1">
    <source>
        <dbReference type="Pfam" id="PF07734"/>
    </source>
</evidence>
<evidence type="ECO:0000259" key="2">
    <source>
        <dbReference type="Pfam" id="PF11707"/>
    </source>
</evidence>
<dbReference type="eggNOG" id="KOG1791">
    <property type="taxonomic scope" value="Eukaryota"/>
</dbReference>
<keyword evidence="4" id="KW-1185">Reference proteome</keyword>
<sequence length="860" mass="97380">MFLILPRSIGPFDCALPPPLLLHMTYVQLRHDTSSRLFSRKLSIKGETGSDLLRLYFQSSPNFTEFLEAWKLHHGKQGLSYIFSLIQTILSHPEGKCRSSDIGRALDQFGRLLIEEKLDDIYKALSNSKEPKQQNAALSLLASIVRRGPGMASQMARTFDFQGFEKQAVYKKPRRAFVEFAISFLEVGKPSLVKSILKQKQLYSQLLQGLGEDDDDTLASVLSTFKDKILVEESSLSPGLMSALFGPNTLKQLVIISEREYGGIVNELAYDVLVKVCTDPSNGLMPDAERKGNIKRLLALMKSLKATEIGYPRDLLIAIIRGRPSLASAFLDEFPYNVEDFTSPYWFSSISLAADLVSSVRISSSFDFLNPDQPPSGGSEVHTIMKCICPRPFSRLLIVRGMQHSDFLVKHGTLRFLWETLRLWDSFVTAWKLYSSRSCSVDQIQASLERDIIGEVISFFPDFQLLWNILKVSQKLPLKRKEGLDIELVDREKRLKRSEKDVVEELADDMVIGGLGSDSNILLEEDTGDAQLTDQADAENEYLGIVSEIWGSEFCSKPIALVDETEMFFHIKLLDTLGIYVRSVPNVPEGLFDVFMKFLSSSSGLPAELQRALLSLLNECISWRPKSQFERGPRRIPPLMFKHLHVFITLLLLSSHDEVKVLSYNLARVSMTSTGAFDINPSEIEAWFRFLPSVGKIKLPLNVQSISSFVISFLCDAVTAVGNTLFQVLDDIHYWEVMFPQHSVSLKGNTYLFGRGEDIDEELRVITKDEEFLICFDFTRERFGPRFPLPLNFLFSDIAALSSIREEQLAVLFRPLYTSEVEIRVTTKVEPNEVLWSNFVTFDSTYSKFKILAGSFFINQ</sequence>
<dbReference type="InterPro" id="IPR039844">
    <property type="entry name" value="URB1"/>
</dbReference>
<reference evidence="4" key="1">
    <citation type="journal article" date="2011" name="Nat. Genet.">
        <title>The Arabidopsis lyrata genome sequence and the basis of rapid genome size change.</title>
        <authorList>
            <person name="Hu T.T."/>
            <person name="Pattyn P."/>
            <person name="Bakker E.G."/>
            <person name="Cao J."/>
            <person name="Cheng J.-F."/>
            <person name="Clark R.M."/>
            <person name="Fahlgren N."/>
            <person name="Fawcett J.A."/>
            <person name="Grimwood J."/>
            <person name="Gundlach H."/>
            <person name="Haberer G."/>
            <person name="Hollister J.D."/>
            <person name="Ossowski S."/>
            <person name="Ottilar R.P."/>
            <person name="Salamov A.A."/>
            <person name="Schneeberger K."/>
            <person name="Spannagl M."/>
            <person name="Wang X."/>
            <person name="Yang L."/>
            <person name="Nasrallah M.E."/>
            <person name="Bergelson J."/>
            <person name="Carrington J.C."/>
            <person name="Gaut B.S."/>
            <person name="Schmutz J."/>
            <person name="Mayer K.F.X."/>
            <person name="Van de Peer Y."/>
            <person name="Grigoriev I.V."/>
            <person name="Nordborg M."/>
            <person name="Weigel D."/>
            <person name="Guo Y.-L."/>
        </authorList>
    </citation>
    <scope>NUCLEOTIDE SEQUENCE [LARGE SCALE GENOMIC DNA]</scope>
    <source>
        <strain evidence="4">cv. MN47</strain>
    </source>
</reference>
<dbReference type="AlphaFoldDB" id="D7KV35"/>
<dbReference type="Gramene" id="scaffold_201556.1">
    <property type="protein sequence ID" value="scaffold_201556.1"/>
    <property type="gene ID" value="scaffold_201556.1"/>
</dbReference>